<keyword evidence="2" id="KW-1133">Transmembrane helix</keyword>
<feature type="compositionally biased region" description="Polar residues" evidence="1">
    <location>
        <begin position="538"/>
        <end position="548"/>
    </location>
</feature>
<evidence type="ECO:0000313" key="4">
    <source>
        <dbReference type="Proteomes" id="UP001190700"/>
    </source>
</evidence>
<reference evidence="3 4" key="1">
    <citation type="journal article" date="2015" name="Genome Biol. Evol.">
        <title>Comparative Genomics of a Bacterivorous Green Alga Reveals Evolutionary Causalities and Consequences of Phago-Mixotrophic Mode of Nutrition.</title>
        <authorList>
            <person name="Burns J.A."/>
            <person name="Paasch A."/>
            <person name="Narechania A."/>
            <person name="Kim E."/>
        </authorList>
    </citation>
    <scope>NUCLEOTIDE SEQUENCE [LARGE SCALE GENOMIC DNA]</scope>
    <source>
        <strain evidence="3 4">PLY_AMNH</strain>
    </source>
</reference>
<gene>
    <name evidence="3" type="ORF">CYMTET_32703</name>
</gene>
<feature type="region of interest" description="Disordered" evidence="1">
    <location>
        <begin position="526"/>
        <end position="555"/>
    </location>
</feature>
<organism evidence="3 4">
    <name type="scientific">Cymbomonas tetramitiformis</name>
    <dbReference type="NCBI Taxonomy" id="36881"/>
    <lineage>
        <taxon>Eukaryota</taxon>
        <taxon>Viridiplantae</taxon>
        <taxon>Chlorophyta</taxon>
        <taxon>Pyramimonadophyceae</taxon>
        <taxon>Pyramimonadales</taxon>
        <taxon>Pyramimonadaceae</taxon>
        <taxon>Cymbomonas</taxon>
    </lineage>
</organism>
<protein>
    <submittedName>
        <fullName evidence="3">Uncharacterized protein</fullName>
    </submittedName>
</protein>
<feature type="compositionally biased region" description="Pro residues" evidence="1">
    <location>
        <begin position="408"/>
        <end position="425"/>
    </location>
</feature>
<accession>A0AAE0KRL1</accession>
<dbReference type="Proteomes" id="UP001190700">
    <property type="component" value="Unassembled WGS sequence"/>
</dbReference>
<name>A0AAE0KRL1_9CHLO</name>
<keyword evidence="4" id="KW-1185">Reference proteome</keyword>
<keyword evidence="2" id="KW-0812">Transmembrane</keyword>
<dbReference type="AlphaFoldDB" id="A0AAE0KRL1"/>
<feature type="region of interest" description="Disordered" evidence="1">
    <location>
        <begin position="406"/>
        <end position="427"/>
    </location>
</feature>
<evidence type="ECO:0000256" key="2">
    <source>
        <dbReference type="SAM" id="Phobius"/>
    </source>
</evidence>
<evidence type="ECO:0000256" key="1">
    <source>
        <dbReference type="SAM" id="MobiDB-lite"/>
    </source>
</evidence>
<comment type="caution">
    <text evidence="3">The sequence shown here is derived from an EMBL/GenBank/DDBJ whole genome shotgun (WGS) entry which is preliminary data.</text>
</comment>
<evidence type="ECO:0000313" key="3">
    <source>
        <dbReference type="EMBL" id="KAK3258241.1"/>
    </source>
</evidence>
<keyword evidence="2" id="KW-0472">Membrane</keyword>
<dbReference type="EMBL" id="LGRX02019703">
    <property type="protein sequence ID" value="KAK3258241.1"/>
    <property type="molecule type" value="Genomic_DNA"/>
</dbReference>
<sequence length="570" mass="61992">MDAFNDPLFEWEFKQDYTASLATAAGVEQSDVTIDGITEGSVAVTSTVTYTVALTSDSDDLNVTMLAQNFTFLMEDNPDDIFDDDPVFKSYDVASVYTMSSPDTTCVALGVSLPLNFSLKTGPKEAFERLQRGDLDRFVGEAKFFDKQTGISVFQQVLSDPALLSQTAGWVAHAGTNPELYTMEGMQNLNFPKSLPVEGLAKLHIYTMTSMNQIYSTTDRAYSLDEVKGLLKNQVAGNSRQTTTDGSEITDVDEFDLPNGNSTILLPSANATIGQLNATFGNVTTNLTSSNSIFDTDWVTYLAQLAAGVEKAGPTNESLAIQALRNLRIEVTATWRYHSEVAPLIWHLEIDQLNQETDQLCGFNVGSYDMEVVIYTGEGRLLHSATGELNVYNASETPPLPFGVAAWPSPPNPPTPPTPPLTPPQDPEEAVLDYEVLPIEEIPDDDTAADDDGQTEFAFALAIGCTAAGLVLVVVVYFVLRRQIGRALGGNPAQLLPYTHSDYDEVMPSNGILDHNQGADFLATRPSSTREHKDMSLDDNSVFNQPTSVRKAGRASSAMGAQINTMLRRP</sequence>
<proteinExistence type="predicted"/>
<feature type="transmembrane region" description="Helical" evidence="2">
    <location>
        <begin position="457"/>
        <end position="480"/>
    </location>
</feature>